<feature type="compositionally biased region" description="Acidic residues" evidence="1">
    <location>
        <begin position="235"/>
        <end position="254"/>
    </location>
</feature>
<dbReference type="HOGENOM" id="CLU_867035_0_0_1"/>
<reference evidence="2" key="3">
    <citation type="submission" date="2015-04" db="UniProtKB">
        <authorList>
            <consortium name="EnsemblPlants"/>
        </authorList>
    </citation>
    <scope>IDENTIFICATION</scope>
</reference>
<name>A0A0D9XV87_9ORYZ</name>
<proteinExistence type="predicted"/>
<dbReference type="Gramene" id="LPERR11G19050.1">
    <property type="protein sequence ID" value="LPERR11G19050.1"/>
    <property type="gene ID" value="LPERR11G19050"/>
</dbReference>
<organism evidence="2 3">
    <name type="scientific">Leersia perrieri</name>
    <dbReference type="NCBI Taxonomy" id="77586"/>
    <lineage>
        <taxon>Eukaryota</taxon>
        <taxon>Viridiplantae</taxon>
        <taxon>Streptophyta</taxon>
        <taxon>Embryophyta</taxon>
        <taxon>Tracheophyta</taxon>
        <taxon>Spermatophyta</taxon>
        <taxon>Magnoliopsida</taxon>
        <taxon>Liliopsida</taxon>
        <taxon>Poales</taxon>
        <taxon>Poaceae</taxon>
        <taxon>BOP clade</taxon>
        <taxon>Oryzoideae</taxon>
        <taxon>Oryzeae</taxon>
        <taxon>Oryzinae</taxon>
        <taxon>Leersia</taxon>
    </lineage>
</organism>
<keyword evidence="3" id="KW-1185">Reference proteome</keyword>
<evidence type="ECO:0000313" key="3">
    <source>
        <dbReference type="Proteomes" id="UP000032180"/>
    </source>
</evidence>
<dbReference type="Proteomes" id="UP000032180">
    <property type="component" value="Chromosome 11"/>
</dbReference>
<evidence type="ECO:0000313" key="2">
    <source>
        <dbReference type="EnsemblPlants" id="LPERR11G19050.1"/>
    </source>
</evidence>
<evidence type="ECO:0000256" key="1">
    <source>
        <dbReference type="SAM" id="MobiDB-lite"/>
    </source>
</evidence>
<reference evidence="3" key="2">
    <citation type="submission" date="2013-12" db="EMBL/GenBank/DDBJ databases">
        <authorList>
            <person name="Yu Y."/>
            <person name="Lee S."/>
            <person name="de Baynast K."/>
            <person name="Wissotski M."/>
            <person name="Liu L."/>
            <person name="Talag J."/>
            <person name="Goicoechea J."/>
            <person name="Angelova A."/>
            <person name="Jetty R."/>
            <person name="Kudrna D."/>
            <person name="Golser W."/>
            <person name="Rivera L."/>
            <person name="Zhang J."/>
            <person name="Wing R."/>
        </authorList>
    </citation>
    <scope>NUCLEOTIDE SEQUENCE</scope>
</reference>
<dbReference type="EnsemblPlants" id="LPERR11G19050.1">
    <property type="protein sequence ID" value="LPERR11G19050.1"/>
    <property type="gene ID" value="LPERR11G19050"/>
</dbReference>
<feature type="region of interest" description="Disordered" evidence="1">
    <location>
        <begin position="229"/>
        <end position="275"/>
    </location>
</feature>
<dbReference type="AlphaFoldDB" id="A0A0D9XV87"/>
<sequence length="321" mass="34999">MGKSAKAGTLWPPCCHKLKGPHWLLLLGIDAPVARCRPAPGVTPVEVQQQLTLLLNRLGDLIGSRRTRLLLLEVFHTALPLHTSTHLTETTSSKNSIHGGRSCRRRRRRRVMSHDLEETAAALARPWTAAPYPREPIPMHPKRRSPCCLYGRYVRRRISSASALLASYILSCADLLLFPPLLPAAAFAVPIDGDGDGEALLFVAGGKASFLFPPPSDLLRWRRSFRKAHRREPPPLDEEEEEVEEAVEEDDDERDAAGVAASSTETDSGAGAGEDALLQCGVRNGDIDRAFRRTDLLRMRPRSSSAAAAAAVSSAVVAGKM</sequence>
<reference evidence="2 3" key="1">
    <citation type="submission" date="2012-08" db="EMBL/GenBank/DDBJ databases">
        <title>Oryza genome evolution.</title>
        <authorList>
            <person name="Wing R.A."/>
        </authorList>
    </citation>
    <scope>NUCLEOTIDE SEQUENCE</scope>
</reference>
<dbReference type="eggNOG" id="ENOG502R5TC">
    <property type="taxonomic scope" value="Eukaryota"/>
</dbReference>
<accession>A0A0D9XV87</accession>
<protein>
    <submittedName>
        <fullName evidence="2">Uncharacterized protein</fullName>
    </submittedName>
</protein>
<feature type="region of interest" description="Disordered" evidence="1">
    <location>
        <begin position="86"/>
        <end position="109"/>
    </location>
</feature>